<proteinExistence type="predicted"/>
<name>A0A364K3Y6_9BACL</name>
<evidence type="ECO:0000313" key="3">
    <source>
        <dbReference type="Proteomes" id="UP000251213"/>
    </source>
</evidence>
<keyword evidence="3" id="KW-1185">Reference proteome</keyword>
<reference evidence="2 3" key="2">
    <citation type="submission" date="2018-06" db="EMBL/GenBank/DDBJ databases">
        <authorList>
            <person name="Zhirakovskaya E."/>
        </authorList>
    </citation>
    <scope>NUCLEOTIDE SEQUENCE [LARGE SCALE GENOMIC DNA]</scope>
    <source>
        <strain evidence="2 3">FBKL4.011</strain>
    </source>
</reference>
<dbReference type="Proteomes" id="UP000251213">
    <property type="component" value="Unassembled WGS sequence"/>
</dbReference>
<accession>A0A364K3Y6</accession>
<dbReference type="EMBL" id="QJKK01000005">
    <property type="protein sequence ID" value="RAL24075.1"/>
    <property type="molecule type" value="Genomic_DNA"/>
</dbReference>
<gene>
    <name evidence="2" type="ORF">DL897_10285</name>
</gene>
<evidence type="ECO:0000256" key="1">
    <source>
        <dbReference type="SAM" id="SignalP"/>
    </source>
</evidence>
<organism evidence="2 3">
    <name type="scientific">Thermoflavimicrobium daqui</name>
    <dbReference type="NCBI Taxonomy" id="2137476"/>
    <lineage>
        <taxon>Bacteria</taxon>
        <taxon>Bacillati</taxon>
        <taxon>Bacillota</taxon>
        <taxon>Bacilli</taxon>
        <taxon>Bacillales</taxon>
        <taxon>Thermoactinomycetaceae</taxon>
        <taxon>Thermoflavimicrobium</taxon>
    </lineage>
</organism>
<reference evidence="2 3" key="1">
    <citation type="submission" date="2018-06" db="EMBL/GenBank/DDBJ databases">
        <title>Thermoflavimicrobium daqus sp. nov., a thermophilic microbe isolated from Moutai-flavour Daqu.</title>
        <authorList>
            <person name="Wang X."/>
            <person name="Zhou H."/>
        </authorList>
    </citation>
    <scope>NUCLEOTIDE SEQUENCE [LARGE SCALE GENOMIC DNA]</scope>
    <source>
        <strain evidence="2 3">FBKL4.011</strain>
    </source>
</reference>
<keyword evidence="1" id="KW-0732">Signal</keyword>
<feature type="signal peptide" evidence="1">
    <location>
        <begin position="1"/>
        <end position="23"/>
    </location>
</feature>
<dbReference type="AlphaFoldDB" id="A0A364K3Y6"/>
<comment type="caution">
    <text evidence="2">The sequence shown here is derived from an EMBL/GenBank/DDBJ whole genome shotgun (WGS) entry which is preliminary data.</text>
</comment>
<evidence type="ECO:0000313" key="2">
    <source>
        <dbReference type="EMBL" id="RAL24075.1"/>
    </source>
</evidence>
<dbReference type="OrthoDB" id="9853970at2"/>
<feature type="chain" id="PRO_5016704021" evidence="1">
    <location>
        <begin position="24"/>
        <end position="112"/>
    </location>
</feature>
<dbReference type="RefSeq" id="WP_113659068.1">
    <property type="nucleotide sequence ID" value="NZ_KZ845667.1"/>
</dbReference>
<sequence length="112" mass="12450">MKKFVMLLTSMLCTFVFSLLAYAESSSIQMKKGQDQLVSGKVHIKNGKTLRLLVDYQNGSNFRWEIRGDSGFVLAGNKADANLFLGVPSGNYQLHFYCKSKNCTATGEISNQ</sequence>
<protein>
    <submittedName>
        <fullName evidence="2">Uncharacterized protein</fullName>
    </submittedName>
</protein>